<proteinExistence type="predicted"/>
<feature type="domain" description="CYTH" evidence="1">
    <location>
        <begin position="7"/>
        <end position="189"/>
    </location>
</feature>
<gene>
    <name evidence="2" type="ORF">H4W30_006883</name>
</gene>
<accession>A0ABR9LI29</accession>
<sequence length="190" mass="21740">MKLGSTMRELEIKIQFDGIGPQDILDALRSHGHEPYATAAQLDHVFAFDRADIESPAKGAVVARVRTQGDRNFVTVKVRRSADLDRLEYETEVVDGSAARSILSALRLKEMLQIRKQRWSFRIREGVTVCVDEVDRLGTFVEVEILDHEVYDRDSQLRDEVEWIARSVGRPPKLIELAYDRMLLMQESSP</sequence>
<keyword evidence="3" id="KW-1185">Reference proteome</keyword>
<dbReference type="PANTHER" id="PTHR21028:SF2">
    <property type="entry name" value="CYTH DOMAIN-CONTAINING PROTEIN"/>
    <property type="match status" value="1"/>
</dbReference>
<comment type="caution">
    <text evidence="2">The sequence shown here is derived from an EMBL/GenBank/DDBJ whole genome shotgun (WGS) entry which is preliminary data.</text>
</comment>
<protein>
    <submittedName>
        <fullName evidence="2">Adenylyl cyclase CyaB</fullName>
    </submittedName>
</protein>
<evidence type="ECO:0000259" key="1">
    <source>
        <dbReference type="PROSITE" id="PS51707"/>
    </source>
</evidence>
<evidence type="ECO:0000313" key="2">
    <source>
        <dbReference type="EMBL" id="MBE1579823.1"/>
    </source>
</evidence>
<dbReference type="Gene3D" id="2.40.320.10">
    <property type="entry name" value="Hypothetical Protein Pfu-838710-001"/>
    <property type="match status" value="1"/>
</dbReference>
<evidence type="ECO:0000313" key="3">
    <source>
        <dbReference type="Proteomes" id="UP000656548"/>
    </source>
</evidence>
<dbReference type="PROSITE" id="PS51707">
    <property type="entry name" value="CYTH"/>
    <property type="match status" value="1"/>
</dbReference>
<organism evidence="2 3">
    <name type="scientific">Amycolatopsis roodepoortensis</name>
    <dbReference type="NCBI Taxonomy" id="700274"/>
    <lineage>
        <taxon>Bacteria</taxon>
        <taxon>Bacillati</taxon>
        <taxon>Actinomycetota</taxon>
        <taxon>Actinomycetes</taxon>
        <taxon>Pseudonocardiales</taxon>
        <taxon>Pseudonocardiaceae</taxon>
        <taxon>Amycolatopsis</taxon>
    </lineage>
</organism>
<dbReference type="Pfam" id="PF01928">
    <property type="entry name" value="CYTH"/>
    <property type="match status" value="1"/>
</dbReference>
<reference evidence="2 3" key="1">
    <citation type="submission" date="2020-10" db="EMBL/GenBank/DDBJ databases">
        <title>Sequencing the genomes of 1000 actinobacteria strains.</title>
        <authorList>
            <person name="Klenk H.-P."/>
        </authorList>
    </citation>
    <scope>NUCLEOTIDE SEQUENCE [LARGE SCALE GENOMIC DNA]</scope>
    <source>
        <strain evidence="2 3">DSM 46661</strain>
    </source>
</reference>
<dbReference type="RefSeq" id="WP_192746299.1">
    <property type="nucleotide sequence ID" value="NZ_JADBEJ010000005.1"/>
</dbReference>
<dbReference type="EMBL" id="JADBEJ010000005">
    <property type="protein sequence ID" value="MBE1579823.1"/>
    <property type="molecule type" value="Genomic_DNA"/>
</dbReference>
<dbReference type="Proteomes" id="UP000656548">
    <property type="component" value="Unassembled WGS sequence"/>
</dbReference>
<dbReference type="PANTHER" id="PTHR21028">
    <property type="entry name" value="SI:CH211-156B7.4"/>
    <property type="match status" value="1"/>
</dbReference>
<dbReference type="InterPro" id="IPR033469">
    <property type="entry name" value="CYTH-like_dom_sf"/>
</dbReference>
<name>A0ABR9LI29_9PSEU</name>
<dbReference type="SMART" id="SM01118">
    <property type="entry name" value="CYTH"/>
    <property type="match status" value="1"/>
</dbReference>
<dbReference type="InterPro" id="IPR008173">
    <property type="entry name" value="Adenylyl_cyclase_CyaB"/>
</dbReference>
<dbReference type="SUPFAM" id="SSF55154">
    <property type="entry name" value="CYTH-like phosphatases"/>
    <property type="match status" value="1"/>
</dbReference>
<dbReference type="InterPro" id="IPR023577">
    <property type="entry name" value="CYTH_domain"/>
</dbReference>